<keyword evidence="3" id="KW-1185">Reference proteome</keyword>
<name>A0A6J5F8E7_9BURK</name>
<dbReference type="Proteomes" id="UP000494363">
    <property type="component" value="Unassembled WGS sequence"/>
</dbReference>
<feature type="domain" description="RES" evidence="1">
    <location>
        <begin position="13"/>
        <end position="138"/>
    </location>
</feature>
<dbReference type="Pfam" id="PF08808">
    <property type="entry name" value="RES"/>
    <property type="match status" value="1"/>
</dbReference>
<dbReference type="SMART" id="SM00953">
    <property type="entry name" value="RES"/>
    <property type="match status" value="1"/>
</dbReference>
<organism evidence="2 3">
    <name type="scientific">Paraburkholderia humisilvae</name>
    <dbReference type="NCBI Taxonomy" id="627669"/>
    <lineage>
        <taxon>Bacteria</taxon>
        <taxon>Pseudomonadati</taxon>
        <taxon>Pseudomonadota</taxon>
        <taxon>Betaproteobacteria</taxon>
        <taxon>Burkholderiales</taxon>
        <taxon>Burkholderiaceae</taxon>
        <taxon>Paraburkholderia</taxon>
    </lineage>
</organism>
<gene>
    <name evidence="2" type="ORF">LMG29542_08471</name>
</gene>
<protein>
    <recommendedName>
        <fullName evidence="1">RES domain-containing protein</fullName>
    </recommendedName>
</protein>
<accession>A0A6J5F8E7</accession>
<reference evidence="2 3" key="1">
    <citation type="submission" date="2020-04" db="EMBL/GenBank/DDBJ databases">
        <authorList>
            <person name="De Canck E."/>
        </authorList>
    </citation>
    <scope>NUCLEOTIDE SEQUENCE [LARGE SCALE GENOMIC DNA]</scope>
    <source>
        <strain evidence="2 3">LMG 29542</strain>
    </source>
</reference>
<dbReference type="AlphaFoldDB" id="A0A6J5F8E7"/>
<sequence>MQIFRIADRSHPVWNGTGAMLGGGRFNSPGRSVIYGAMSFGGAMLEILVHARIGKVPKTHVWVEAEVRDGVMAEQQTVDSLPDGLDASALQVARAFGDTWLTEARLAVFVVPSVVARQESNVLVNPVHPEAARLVVSPPLPVIWDERLFTAVPPGPVIGLELSVAGKLAQEVMVSRL</sequence>
<evidence type="ECO:0000313" key="2">
    <source>
        <dbReference type="EMBL" id="CAB3775089.1"/>
    </source>
</evidence>
<dbReference type="InterPro" id="IPR014914">
    <property type="entry name" value="RES_dom"/>
</dbReference>
<evidence type="ECO:0000313" key="3">
    <source>
        <dbReference type="Proteomes" id="UP000494363"/>
    </source>
</evidence>
<dbReference type="RefSeq" id="WP_175233462.1">
    <property type="nucleotide sequence ID" value="NZ_CADIKH010000255.1"/>
</dbReference>
<dbReference type="EMBL" id="CADIKH010000255">
    <property type="protein sequence ID" value="CAB3775089.1"/>
    <property type="molecule type" value="Genomic_DNA"/>
</dbReference>
<evidence type="ECO:0000259" key="1">
    <source>
        <dbReference type="SMART" id="SM00953"/>
    </source>
</evidence>
<proteinExistence type="predicted"/>